<feature type="compositionally biased region" description="Basic and acidic residues" evidence="1">
    <location>
        <begin position="29"/>
        <end position="65"/>
    </location>
</feature>
<dbReference type="Proteomes" id="UP001153365">
    <property type="component" value="Unassembled WGS sequence"/>
</dbReference>
<gene>
    <name evidence="2" type="ORF">PPACK8108_LOCUS20263</name>
</gene>
<evidence type="ECO:0000256" key="1">
    <source>
        <dbReference type="SAM" id="MobiDB-lite"/>
    </source>
</evidence>
<accession>A0AAV0BEM4</accession>
<dbReference type="GO" id="GO:0005684">
    <property type="term" value="C:U2-type spliceosomal complex"/>
    <property type="evidence" value="ECO:0007669"/>
    <property type="project" value="TreeGrafter"/>
</dbReference>
<feature type="region of interest" description="Disordered" evidence="1">
    <location>
        <begin position="168"/>
        <end position="188"/>
    </location>
</feature>
<feature type="region of interest" description="Disordered" evidence="1">
    <location>
        <begin position="26"/>
        <end position="82"/>
    </location>
</feature>
<feature type="compositionally biased region" description="Acidic residues" evidence="1">
    <location>
        <begin position="178"/>
        <end position="188"/>
    </location>
</feature>
<name>A0AAV0BEM4_PHAPC</name>
<dbReference type="PANTHER" id="PTHR31551:SF1">
    <property type="entry name" value="COILED-COIL DOMAIN-CONTAINING PROTEIN 12"/>
    <property type="match status" value="1"/>
</dbReference>
<protein>
    <submittedName>
        <fullName evidence="2">Cwf18 pre-mRNA splicing factor-domain-containing protein</fullName>
    </submittedName>
</protein>
<evidence type="ECO:0000313" key="2">
    <source>
        <dbReference type="EMBL" id="CAH7685692.1"/>
    </source>
</evidence>
<organism evidence="2 3">
    <name type="scientific">Phakopsora pachyrhizi</name>
    <name type="common">Asian soybean rust disease fungus</name>
    <dbReference type="NCBI Taxonomy" id="170000"/>
    <lineage>
        <taxon>Eukaryota</taxon>
        <taxon>Fungi</taxon>
        <taxon>Dikarya</taxon>
        <taxon>Basidiomycota</taxon>
        <taxon>Pucciniomycotina</taxon>
        <taxon>Pucciniomycetes</taxon>
        <taxon>Pucciniales</taxon>
        <taxon>Phakopsoraceae</taxon>
        <taxon>Phakopsora</taxon>
    </lineage>
</organism>
<dbReference type="Pfam" id="PF08315">
    <property type="entry name" value="cwf18"/>
    <property type="match status" value="1"/>
</dbReference>
<dbReference type="PANTHER" id="PTHR31551">
    <property type="entry name" value="PRE-MRNA-SPLICING FACTOR CWF18"/>
    <property type="match status" value="1"/>
</dbReference>
<keyword evidence="3" id="KW-1185">Reference proteome</keyword>
<dbReference type="AlphaFoldDB" id="A0AAV0BEM4"/>
<dbReference type="EMBL" id="CALTRL010005741">
    <property type="protein sequence ID" value="CAH7685692.1"/>
    <property type="molecule type" value="Genomic_DNA"/>
</dbReference>
<dbReference type="InterPro" id="IPR013169">
    <property type="entry name" value="mRNA_splic_Cwf18-like"/>
</dbReference>
<evidence type="ECO:0000313" key="3">
    <source>
        <dbReference type="Proteomes" id="UP001153365"/>
    </source>
</evidence>
<reference evidence="2" key="1">
    <citation type="submission" date="2022-06" db="EMBL/GenBank/DDBJ databases">
        <authorList>
            <consortium name="SYNGENTA / RWTH Aachen University"/>
        </authorList>
    </citation>
    <scope>NUCLEOTIDE SEQUENCE</scope>
</reference>
<dbReference type="GO" id="GO:0071014">
    <property type="term" value="C:post-mRNA release spliceosomal complex"/>
    <property type="evidence" value="ECO:0007669"/>
    <property type="project" value="TreeGrafter"/>
</dbReference>
<proteinExistence type="predicted"/>
<comment type="caution">
    <text evidence="2">The sequence shown here is derived from an EMBL/GenBank/DDBJ whole genome shotgun (WGS) entry which is preliminary data.</text>
</comment>
<sequence>MVEERDYNLNSLTQHALSRKQKLNALIKRRSESNRKTDEKDQTDSNLKDGSDERPKKRLDFRFRNYDPTINGPKRHDDVEHSKETVEESIKGIVERVKIEDEIQRASELDLTKIQPKKPNWDLKRDLTKKLNKLDPITQAAFATLIRKRMQTEGAGSTEENAAILAKEINTAGKPNDEVEEDLSEDED</sequence>